<dbReference type="CDD" id="cd08566">
    <property type="entry name" value="GDPD_AtGDE_like"/>
    <property type="match status" value="1"/>
</dbReference>
<dbReference type="GO" id="GO:0008081">
    <property type="term" value="F:phosphoric diester hydrolase activity"/>
    <property type="evidence" value="ECO:0007669"/>
    <property type="project" value="InterPro"/>
</dbReference>
<dbReference type="RefSeq" id="WP_190291347.1">
    <property type="nucleotide sequence ID" value="NZ_JABFCZ010000010.1"/>
</dbReference>
<organism evidence="2 3">
    <name type="scientific">Roseibium aggregatum</name>
    <dbReference type="NCBI Taxonomy" id="187304"/>
    <lineage>
        <taxon>Bacteria</taxon>
        <taxon>Pseudomonadati</taxon>
        <taxon>Pseudomonadota</taxon>
        <taxon>Alphaproteobacteria</taxon>
        <taxon>Hyphomicrobiales</taxon>
        <taxon>Stappiaceae</taxon>
        <taxon>Roseibium</taxon>
    </lineage>
</organism>
<dbReference type="PANTHER" id="PTHR46211:SF1">
    <property type="entry name" value="GLYCEROPHOSPHODIESTER PHOSPHODIESTERASE, CYTOPLASMIC"/>
    <property type="match status" value="1"/>
</dbReference>
<dbReference type="Pfam" id="PF03009">
    <property type="entry name" value="GDPD"/>
    <property type="match status" value="1"/>
</dbReference>
<accession>A0A926NUH9</accession>
<dbReference type="GO" id="GO:0006629">
    <property type="term" value="P:lipid metabolic process"/>
    <property type="evidence" value="ECO:0007669"/>
    <property type="project" value="InterPro"/>
</dbReference>
<name>A0A926NUH9_9HYPH</name>
<evidence type="ECO:0000313" key="3">
    <source>
        <dbReference type="Proteomes" id="UP000598467"/>
    </source>
</evidence>
<proteinExistence type="predicted"/>
<dbReference type="SUPFAM" id="SSF51695">
    <property type="entry name" value="PLC-like phosphodiesterases"/>
    <property type="match status" value="1"/>
</dbReference>
<dbReference type="AlphaFoldDB" id="A0A926NUH9"/>
<gene>
    <name evidence="2" type="ORF">HK439_10425</name>
</gene>
<dbReference type="PROSITE" id="PS51704">
    <property type="entry name" value="GP_PDE"/>
    <property type="match status" value="1"/>
</dbReference>
<dbReference type="InterPro" id="IPR017946">
    <property type="entry name" value="PLC-like_Pdiesterase_TIM-brl"/>
</dbReference>
<dbReference type="Proteomes" id="UP000598467">
    <property type="component" value="Unassembled WGS sequence"/>
</dbReference>
<comment type="caution">
    <text evidence="2">The sequence shown here is derived from an EMBL/GenBank/DDBJ whole genome shotgun (WGS) entry which is preliminary data.</text>
</comment>
<protein>
    <submittedName>
        <fullName evidence="2">Glycerophosphodiester phosphodiesterase family protein</fullName>
    </submittedName>
</protein>
<sequence length="240" mass="26505">MKKAVIVCHRGACLKAPENTIAALDGAIELGADVVEFDIRTSKDDVLYVIHDETVDRTTNGTGRIADLTSFQIDQLDAGSWFSPEFAGQTVPRLTDFLDTCAGRIATYAEIKMADPARVRDMLAARGMLQTAWTFSFEQSIRAETRAKVPDFRRMVLFSHVGSVERAIALDAHILEFHIENLTAERVAAAKSSGIRTQFFYDGNDPAVFADAIKCGVEQMNINEVELFREVEAELRSAVA</sequence>
<dbReference type="InterPro" id="IPR030395">
    <property type="entry name" value="GP_PDE_dom"/>
</dbReference>
<dbReference type="PANTHER" id="PTHR46211">
    <property type="entry name" value="GLYCEROPHOSPHORYL DIESTER PHOSPHODIESTERASE"/>
    <property type="match status" value="1"/>
</dbReference>
<reference evidence="2" key="1">
    <citation type="submission" date="2020-05" db="EMBL/GenBank/DDBJ databases">
        <title>Identification of trans-AT polyketide cluster in two marine bacteria, producers of a novel glutaramide-containing polyketide sesbanimide D and analogs.</title>
        <authorList>
            <person name="Kacar D."/>
            <person name="Rodriguez P."/>
            <person name="Canedo L."/>
            <person name="Gonzalez E."/>
            <person name="Galan B."/>
            <person name="De La Calle F."/>
            <person name="Garcia J.L."/>
        </authorList>
    </citation>
    <scope>NUCLEOTIDE SEQUENCE</scope>
    <source>
        <strain evidence="2">PHM038</strain>
    </source>
</reference>
<evidence type="ECO:0000259" key="1">
    <source>
        <dbReference type="PROSITE" id="PS51704"/>
    </source>
</evidence>
<feature type="domain" description="GP-PDE" evidence="1">
    <location>
        <begin position="4"/>
        <end position="232"/>
    </location>
</feature>
<dbReference type="Gene3D" id="3.20.20.190">
    <property type="entry name" value="Phosphatidylinositol (PI) phosphodiesterase"/>
    <property type="match status" value="1"/>
</dbReference>
<dbReference type="EMBL" id="JABFCZ010000010">
    <property type="protein sequence ID" value="MBD1546679.1"/>
    <property type="molecule type" value="Genomic_DNA"/>
</dbReference>
<evidence type="ECO:0000313" key="2">
    <source>
        <dbReference type="EMBL" id="MBD1546679.1"/>
    </source>
</evidence>